<dbReference type="InterPro" id="IPR050189">
    <property type="entry name" value="MFS_Efflux_Transporters"/>
</dbReference>
<evidence type="ECO:0000256" key="3">
    <source>
        <dbReference type="ARBA" id="ARBA00022692"/>
    </source>
</evidence>
<keyword evidence="9" id="KW-1185">Reference proteome</keyword>
<dbReference type="GO" id="GO:0005886">
    <property type="term" value="C:plasma membrane"/>
    <property type="evidence" value="ECO:0007669"/>
    <property type="project" value="UniProtKB-SubCell"/>
</dbReference>
<dbReference type="PANTHER" id="PTHR43124:SF3">
    <property type="entry name" value="CHLORAMPHENICOL EFFLUX PUMP RV0191"/>
    <property type="match status" value="1"/>
</dbReference>
<feature type="transmembrane region" description="Helical" evidence="6">
    <location>
        <begin position="122"/>
        <end position="142"/>
    </location>
</feature>
<dbReference type="Gene3D" id="1.20.1250.20">
    <property type="entry name" value="MFS general substrate transporter like domains"/>
    <property type="match status" value="2"/>
</dbReference>
<feature type="transmembrane region" description="Helical" evidence="6">
    <location>
        <begin position="24"/>
        <end position="44"/>
    </location>
</feature>
<feature type="transmembrane region" description="Helical" evidence="6">
    <location>
        <begin position="97"/>
        <end position="116"/>
    </location>
</feature>
<feature type="transmembrane region" description="Helical" evidence="6">
    <location>
        <begin position="268"/>
        <end position="288"/>
    </location>
</feature>
<dbReference type="AlphaFoldDB" id="A0A7W6GNY5"/>
<feature type="transmembrane region" description="Helical" evidence="6">
    <location>
        <begin position="181"/>
        <end position="201"/>
    </location>
</feature>
<dbReference type="InterPro" id="IPR020846">
    <property type="entry name" value="MFS_dom"/>
</dbReference>
<keyword evidence="4 6" id="KW-1133">Transmembrane helix</keyword>
<dbReference type="SUPFAM" id="SSF103473">
    <property type="entry name" value="MFS general substrate transporter"/>
    <property type="match status" value="1"/>
</dbReference>
<evidence type="ECO:0000259" key="7">
    <source>
        <dbReference type="PROSITE" id="PS50850"/>
    </source>
</evidence>
<reference evidence="8 9" key="1">
    <citation type="submission" date="2020-08" db="EMBL/GenBank/DDBJ databases">
        <title>Genomic Encyclopedia of Type Strains, Phase IV (KMG-IV): sequencing the most valuable type-strain genomes for metagenomic binning, comparative biology and taxonomic classification.</title>
        <authorList>
            <person name="Goeker M."/>
        </authorList>
    </citation>
    <scope>NUCLEOTIDE SEQUENCE [LARGE SCALE GENOMIC DNA]</scope>
    <source>
        <strain evidence="8 9">DSM 29348</strain>
    </source>
</reference>
<feature type="transmembrane region" description="Helical" evidence="6">
    <location>
        <begin position="325"/>
        <end position="344"/>
    </location>
</feature>
<feature type="transmembrane region" description="Helical" evidence="6">
    <location>
        <begin position="400"/>
        <end position="418"/>
    </location>
</feature>
<keyword evidence="5 6" id="KW-0472">Membrane</keyword>
<evidence type="ECO:0000256" key="5">
    <source>
        <dbReference type="ARBA" id="ARBA00023136"/>
    </source>
</evidence>
<gene>
    <name evidence="8" type="ORF">GGR44_001973</name>
</gene>
<feature type="transmembrane region" description="Helical" evidence="6">
    <location>
        <begin position="64"/>
        <end position="85"/>
    </location>
</feature>
<evidence type="ECO:0000256" key="6">
    <source>
        <dbReference type="SAM" id="Phobius"/>
    </source>
</evidence>
<dbReference type="InterPro" id="IPR011701">
    <property type="entry name" value="MFS"/>
</dbReference>
<evidence type="ECO:0000256" key="4">
    <source>
        <dbReference type="ARBA" id="ARBA00022989"/>
    </source>
</evidence>
<feature type="transmembrane region" description="Helical" evidence="6">
    <location>
        <begin position="356"/>
        <end position="380"/>
    </location>
</feature>
<dbReference type="EMBL" id="JACIEB010000004">
    <property type="protein sequence ID" value="MBB3982310.1"/>
    <property type="molecule type" value="Genomic_DNA"/>
</dbReference>
<dbReference type="Pfam" id="PF07690">
    <property type="entry name" value="MFS_1"/>
    <property type="match status" value="1"/>
</dbReference>
<comment type="caution">
    <text evidence="8">The sequence shown here is derived from an EMBL/GenBank/DDBJ whole genome shotgun (WGS) entry which is preliminary data.</text>
</comment>
<feature type="transmembrane region" description="Helical" evidence="6">
    <location>
        <begin position="154"/>
        <end position="175"/>
    </location>
</feature>
<dbReference type="PANTHER" id="PTHR43124">
    <property type="entry name" value="PURINE EFFLUX PUMP PBUE"/>
    <property type="match status" value="1"/>
</dbReference>
<evidence type="ECO:0000313" key="8">
    <source>
        <dbReference type="EMBL" id="MBB3982310.1"/>
    </source>
</evidence>
<proteinExistence type="predicted"/>
<dbReference type="RefSeq" id="WP_183955388.1">
    <property type="nucleotide sequence ID" value="NZ_JACIEB010000004.1"/>
</dbReference>
<protein>
    <submittedName>
        <fullName evidence="8">Putative MFS family arabinose efflux permease</fullName>
    </submittedName>
</protein>
<keyword evidence="3 6" id="KW-0812">Transmembrane</keyword>
<evidence type="ECO:0000256" key="1">
    <source>
        <dbReference type="ARBA" id="ARBA00004651"/>
    </source>
</evidence>
<feature type="domain" description="Major facilitator superfamily (MFS) profile" evidence="7">
    <location>
        <begin position="26"/>
        <end position="423"/>
    </location>
</feature>
<dbReference type="Proteomes" id="UP000552757">
    <property type="component" value="Unassembled WGS sequence"/>
</dbReference>
<accession>A0A7W6GNY5</accession>
<dbReference type="GO" id="GO:0022857">
    <property type="term" value="F:transmembrane transporter activity"/>
    <property type="evidence" value="ECO:0007669"/>
    <property type="project" value="InterPro"/>
</dbReference>
<feature type="transmembrane region" description="Helical" evidence="6">
    <location>
        <begin position="300"/>
        <end position="319"/>
    </location>
</feature>
<keyword evidence="2" id="KW-1003">Cell membrane</keyword>
<name>A0A7W6GNY5_9SPHN</name>
<comment type="subcellular location">
    <subcellularLocation>
        <location evidence="1">Cell membrane</location>
        <topology evidence="1">Multi-pass membrane protein</topology>
    </subcellularLocation>
</comment>
<sequence>MIPAAGGEQAAEQAGPLPSRNRRLVVLALTTLVYFFYLLDRNAIIVTQELFKAEFGLTDTQVGLATGILYGVAYAVVGIPIGWMIQRTHRVRLLASLVAIWSGVTVLCGMATQFWHLAAARVLVGAAESGGAPVSLSILHPLFGKEKRATVSSLFFAGAGLGVIVSFMAGGYIATHYGWRSVFFIYGAPGLVLALAILLIIPEPPRAATRQHDGTGMMRDVWALLKDRRLRPVYVGSILFSSVNAGIGAWLVSFLMRVHELTLPQAGAAVALGLGVFGTAGSLTLAVIADKAEARRPGGLLLVIALCAIANGVAAIAAVAAGTTLVAMIALSLWGITAIAYSGPSNAAIGEMAPPHLTGVAFSLFAVLCNLIGSGLGPLLVGRISDIYLPTMGSDSLRPAMAILAGLQVLAAAAYLVAMSRWRRSVTEKSIEKG</sequence>
<dbReference type="PROSITE" id="PS50850">
    <property type="entry name" value="MFS"/>
    <property type="match status" value="1"/>
</dbReference>
<evidence type="ECO:0000313" key="9">
    <source>
        <dbReference type="Proteomes" id="UP000552757"/>
    </source>
</evidence>
<dbReference type="InterPro" id="IPR036259">
    <property type="entry name" value="MFS_trans_sf"/>
</dbReference>
<evidence type="ECO:0000256" key="2">
    <source>
        <dbReference type="ARBA" id="ARBA00022475"/>
    </source>
</evidence>
<feature type="transmembrane region" description="Helical" evidence="6">
    <location>
        <begin position="233"/>
        <end position="256"/>
    </location>
</feature>
<organism evidence="8 9">
    <name type="scientific">Sphingobium fontiphilum</name>
    <dbReference type="NCBI Taxonomy" id="944425"/>
    <lineage>
        <taxon>Bacteria</taxon>
        <taxon>Pseudomonadati</taxon>
        <taxon>Pseudomonadota</taxon>
        <taxon>Alphaproteobacteria</taxon>
        <taxon>Sphingomonadales</taxon>
        <taxon>Sphingomonadaceae</taxon>
        <taxon>Sphingobium</taxon>
    </lineage>
</organism>